<comment type="caution">
    <text evidence="2">The sequence shown here is derived from an EMBL/GenBank/DDBJ whole genome shotgun (WGS) entry which is preliminary data.</text>
</comment>
<organism evidence="2 3">
    <name type="scientific">Corynebacterium meridianum</name>
    <dbReference type="NCBI Taxonomy" id="2765363"/>
    <lineage>
        <taxon>Bacteria</taxon>
        <taxon>Bacillati</taxon>
        <taxon>Actinomycetota</taxon>
        <taxon>Actinomycetes</taxon>
        <taxon>Mycobacteriales</taxon>
        <taxon>Corynebacteriaceae</taxon>
        <taxon>Corynebacterium</taxon>
    </lineage>
</organism>
<keyword evidence="1" id="KW-0472">Membrane</keyword>
<evidence type="ECO:0000313" key="2">
    <source>
        <dbReference type="EMBL" id="MBI8988396.1"/>
    </source>
</evidence>
<reference evidence="2" key="1">
    <citation type="submission" date="2020-12" db="EMBL/GenBank/DDBJ databases">
        <title>Genome public.</title>
        <authorList>
            <person name="Sun Q."/>
        </authorList>
    </citation>
    <scope>NUCLEOTIDE SEQUENCE</scope>
    <source>
        <strain evidence="2">CCM 8863</strain>
    </source>
</reference>
<evidence type="ECO:0000256" key="1">
    <source>
        <dbReference type="SAM" id="Phobius"/>
    </source>
</evidence>
<feature type="transmembrane region" description="Helical" evidence="1">
    <location>
        <begin position="91"/>
        <end position="111"/>
    </location>
</feature>
<dbReference type="AlphaFoldDB" id="A0A934I3E6"/>
<feature type="transmembrane region" description="Helical" evidence="1">
    <location>
        <begin position="33"/>
        <end position="53"/>
    </location>
</feature>
<keyword evidence="1" id="KW-0812">Transmembrane</keyword>
<gene>
    <name evidence="2" type="ORF">JDV75_01260</name>
</gene>
<name>A0A934I3E6_9CORY</name>
<feature type="transmembrane region" description="Helical" evidence="1">
    <location>
        <begin position="59"/>
        <end position="79"/>
    </location>
</feature>
<feature type="transmembrane region" description="Helical" evidence="1">
    <location>
        <begin position="123"/>
        <end position="144"/>
    </location>
</feature>
<sequence length="162" mass="17883">MTATRHLDEVIRWSENQFEDEFQIRTFHRSQTLGRILGGQLSVLTTGVLAWALPPGYALLSFLAVLPFAGSELIANAWLTGRVPRPAPPRPPAWVIALTGALTAFWLAGIWRNGPEWGADWHHGLIVGACGGLVAMFVAGPRLIRRARLRDIRRIDARLGSD</sequence>
<proteinExistence type="predicted"/>
<accession>A0A934I3E6</accession>
<dbReference type="RefSeq" id="WP_198737440.1">
    <property type="nucleotide sequence ID" value="NZ_JAEIOS010000009.1"/>
</dbReference>
<dbReference type="Proteomes" id="UP000645966">
    <property type="component" value="Unassembled WGS sequence"/>
</dbReference>
<keyword evidence="3" id="KW-1185">Reference proteome</keyword>
<evidence type="ECO:0000313" key="3">
    <source>
        <dbReference type="Proteomes" id="UP000645966"/>
    </source>
</evidence>
<protein>
    <submittedName>
        <fullName evidence="2">Uncharacterized protein</fullName>
    </submittedName>
</protein>
<keyword evidence="1" id="KW-1133">Transmembrane helix</keyword>
<dbReference type="EMBL" id="JAEIOS010000009">
    <property type="protein sequence ID" value="MBI8988396.1"/>
    <property type="molecule type" value="Genomic_DNA"/>
</dbReference>